<organism evidence="6 7">
    <name type="scientific">SAR86 cluster bacterium</name>
    <dbReference type="NCBI Taxonomy" id="2030880"/>
    <lineage>
        <taxon>Bacteria</taxon>
        <taxon>Pseudomonadati</taxon>
        <taxon>Pseudomonadota</taxon>
        <taxon>Gammaproteobacteria</taxon>
        <taxon>SAR86 cluster</taxon>
    </lineage>
</organism>
<keyword evidence="3 4" id="KW-0472">Membrane</keyword>
<sequence>MTNKGSSWLKFGLFTVGLGQSFVFVIVPPLARDLGLTEVQTSLIFAISAIAWALTSASWGRASDKYGRRNIAILGLLGYSLSLIAMITPLFLVERNILDVTFLFPLLIMGRLLNGLVGSATRPAAFAYIADNSTHDKRTVKFARLESSFLLGTVAGPLFGGFLILITKETPFYVFSFMSMIASVGIYLNLKNTSIHKKSEEIVKKVSWKSSSIWPFLFVASIASLSQASLLQSIGFYIFDMFSSMDDLPIIVSFSFAILSISTIVSQYLFTDAFPLNNFKLLLYGTLLIIFSFLVMALYPKISVYYLALMMNGLGGGMIRPAISSALSLSQLPENQGSAAGYLGSVYPIGHMLTPIVAMPIYALNPSFLYLFNAFLSIVIIIFILIVPIFKNSQQ</sequence>
<dbReference type="EMBL" id="JACETM010000008">
    <property type="protein sequence ID" value="MBA4723864.1"/>
    <property type="molecule type" value="Genomic_DNA"/>
</dbReference>
<feature type="transmembrane region" description="Helical" evidence="4">
    <location>
        <begin position="71"/>
        <end position="92"/>
    </location>
</feature>
<feature type="transmembrane region" description="Helical" evidence="4">
    <location>
        <begin position="172"/>
        <end position="190"/>
    </location>
</feature>
<feature type="transmembrane region" description="Helical" evidence="4">
    <location>
        <begin position="281"/>
        <end position="299"/>
    </location>
</feature>
<evidence type="ECO:0000313" key="6">
    <source>
        <dbReference type="EMBL" id="MBA4723864.1"/>
    </source>
</evidence>
<feature type="transmembrane region" description="Helical" evidence="4">
    <location>
        <begin position="339"/>
        <end position="362"/>
    </location>
</feature>
<dbReference type="Pfam" id="PF07690">
    <property type="entry name" value="MFS_1"/>
    <property type="match status" value="1"/>
</dbReference>
<reference evidence="6 7" key="1">
    <citation type="submission" date="2020-06" db="EMBL/GenBank/DDBJ databases">
        <title>Dysbiosis in marine aquaculture revealed through microbiome analysis: reverse ecology for environmental sustainability.</title>
        <authorList>
            <person name="Haro-Moreno J.M."/>
            <person name="Coutinho F.H."/>
            <person name="Zaragoza-Solas A."/>
            <person name="Picazo A."/>
            <person name="Almagro-Moreno S."/>
            <person name="Lopez-Perez M."/>
        </authorList>
    </citation>
    <scope>NUCLEOTIDE SEQUENCE [LARGE SCALE GENOMIC DNA]</scope>
    <source>
        <strain evidence="6">MCMED-G42</strain>
    </source>
</reference>
<dbReference type="InterPro" id="IPR011701">
    <property type="entry name" value="MFS"/>
</dbReference>
<dbReference type="Proteomes" id="UP000585327">
    <property type="component" value="Unassembled WGS sequence"/>
</dbReference>
<dbReference type="InterPro" id="IPR036259">
    <property type="entry name" value="MFS_trans_sf"/>
</dbReference>
<comment type="caution">
    <text evidence="6">The sequence shown here is derived from an EMBL/GenBank/DDBJ whole genome shotgun (WGS) entry which is preliminary data.</text>
</comment>
<dbReference type="GO" id="GO:0022857">
    <property type="term" value="F:transmembrane transporter activity"/>
    <property type="evidence" value="ECO:0007669"/>
    <property type="project" value="InterPro"/>
</dbReference>
<dbReference type="SUPFAM" id="SSF103473">
    <property type="entry name" value="MFS general substrate transporter"/>
    <property type="match status" value="1"/>
</dbReference>
<keyword evidence="1 4" id="KW-0812">Transmembrane</keyword>
<feature type="transmembrane region" description="Helical" evidence="4">
    <location>
        <begin position="250"/>
        <end position="269"/>
    </location>
</feature>
<feature type="transmembrane region" description="Helical" evidence="4">
    <location>
        <begin position="211"/>
        <end position="238"/>
    </location>
</feature>
<gene>
    <name evidence="6" type="ORF">H2021_01480</name>
</gene>
<proteinExistence type="predicted"/>
<evidence type="ECO:0000256" key="1">
    <source>
        <dbReference type="ARBA" id="ARBA00022692"/>
    </source>
</evidence>
<feature type="transmembrane region" description="Helical" evidence="4">
    <location>
        <begin position="142"/>
        <end position="166"/>
    </location>
</feature>
<dbReference type="InterPro" id="IPR020846">
    <property type="entry name" value="MFS_dom"/>
</dbReference>
<keyword evidence="2 4" id="KW-1133">Transmembrane helix</keyword>
<dbReference type="PANTHER" id="PTHR23546">
    <property type="entry name" value="TRANSPORT PROTEIN"/>
    <property type="match status" value="1"/>
</dbReference>
<dbReference type="PROSITE" id="PS50850">
    <property type="entry name" value="MFS"/>
    <property type="match status" value="1"/>
</dbReference>
<accession>A0A838YHL4</accession>
<evidence type="ECO:0000256" key="3">
    <source>
        <dbReference type="ARBA" id="ARBA00023136"/>
    </source>
</evidence>
<dbReference type="AlphaFoldDB" id="A0A838YHL4"/>
<feature type="domain" description="Major facilitator superfamily (MFS) profile" evidence="5">
    <location>
        <begin position="5"/>
        <end position="391"/>
    </location>
</feature>
<name>A0A838YHL4_9GAMM</name>
<feature type="transmembrane region" description="Helical" evidence="4">
    <location>
        <begin position="368"/>
        <end position="390"/>
    </location>
</feature>
<feature type="transmembrane region" description="Helical" evidence="4">
    <location>
        <begin position="39"/>
        <end position="59"/>
    </location>
</feature>
<evidence type="ECO:0000313" key="7">
    <source>
        <dbReference type="Proteomes" id="UP000585327"/>
    </source>
</evidence>
<evidence type="ECO:0000256" key="2">
    <source>
        <dbReference type="ARBA" id="ARBA00022989"/>
    </source>
</evidence>
<evidence type="ECO:0000259" key="5">
    <source>
        <dbReference type="PROSITE" id="PS50850"/>
    </source>
</evidence>
<feature type="transmembrane region" description="Helical" evidence="4">
    <location>
        <begin position="112"/>
        <end position="130"/>
    </location>
</feature>
<protein>
    <submittedName>
        <fullName evidence="6">MFS transporter</fullName>
    </submittedName>
</protein>
<dbReference type="Gene3D" id="1.20.1250.20">
    <property type="entry name" value="MFS general substrate transporter like domains"/>
    <property type="match status" value="1"/>
</dbReference>
<feature type="transmembrane region" description="Helical" evidence="4">
    <location>
        <begin position="7"/>
        <end position="27"/>
    </location>
</feature>
<dbReference type="PANTHER" id="PTHR23546:SF1">
    <property type="entry name" value="MEMBRANE PROTEIN"/>
    <property type="match status" value="1"/>
</dbReference>
<evidence type="ECO:0000256" key="4">
    <source>
        <dbReference type="SAM" id="Phobius"/>
    </source>
</evidence>